<dbReference type="Proteomes" id="UP000323917">
    <property type="component" value="Chromosome"/>
</dbReference>
<evidence type="ECO:0008006" key="4">
    <source>
        <dbReference type="Google" id="ProtNLM"/>
    </source>
</evidence>
<feature type="signal peptide" evidence="1">
    <location>
        <begin position="1"/>
        <end position="34"/>
    </location>
</feature>
<reference evidence="2 3" key="1">
    <citation type="submission" date="2019-08" db="EMBL/GenBank/DDBJ databases">
        <title>Deep-cultivation of Planctomycetes and their phenomic and genomic characterization uncovers novel biology.</title>
        <authorList>
            <person name="Wiegand S."/>
            <person name="Jogler M."/>
            <person name="Boedeker C."/>
            <person name="Pinto D."/>
            <person name="Vollmers J."/>
            <person name="Rivas-Marin E."/>
            <person name="Kohn T."/>
            <person name="Peeters S.H."/>
            <person name="Heuer A."/>
            <person name="Rast P."/>
            <person name="Oberbeckmann S."/>
            <person name="Bunk B."/>
            <person name="Jeske O."/>
            <person name="Meyerdierks A."/>
            <person name="Storesund J.E."/>
            <person name="Kallscheuer N."/>
            <person name="Luecker S."/>
            <person name="Lage O.M."/>
            <person name="Pohl T."/>
            <person name="Merkel B.J."/>
            <person name="Hornburger P."/>
            <person name="Mueller R.-W."/>
            <person name="Bruemmer F."/>
            <person name="Labrenz M."/>
            <person name="Spormann A.M."/>
            <person name="Op den Camp H."/>
            <person name="Overmann J."/>
            <person name="Amann R."/>
            <person name="Jetten M.S.M."/>
            <person name="Mascher T."/>
            <person name="Medema M.H."/>
            <person name="Devos D.P."/>
            <person name="Kaster A.-K."/>
            <person name="Ovreas L."/>
            <person name="Rohde M."/>
            <person name="Galperin M.Y."/>
            <person name="Jogler C."/>
        </authorList>
    </citation>
    <scope>NUCLEOTIDE SEQUENCE [LARGE SCALE GENOMIC DNA]</scope>
    <source>
        <strain evidence="2 3">Pr1d</strain>
    </source>
</reference>
<dbReference type="OrthoDB" id="7928618at2"/>
<sequence precursor="true">MIHHRSNLKFTSTFRACCAVLLVIALGGWQNAKAEELFAAPESVATPSPAVRPLPAIEPVTGKSAQPTTVARPDEFWALPPVGNIAGHRSSIFPWWTYSPLQSSLFLDFPAVTRPIVGPPLLFHGPQCQPAPGFSPPPSAPGYMRGPTRYGITSPIAPAVVSAHAPPWERLPTPAELDGGIMVVGKQCHDPRSCRAQYNSGDFSPDPYYGQFGWDSCGELAIYGGKYMNPIQRPAIEWGLPFYETGPLPRSGTAFGCTNLTQQKFYVYGDYRSALAYNQNVANEQTIWANRLNLEFDWAITATERIHMFMGPLDEGNEFNSIIYDNGQLSTNDAWDFWDQRTDTLFFEGDLGYIIGGFTDQYASFNLPFAVGLMPLLFQNGVWMEDAFLGVAATIPARNNPLLDWSNFDTTLFVGLDEITSNIAFDGDNRAANMVGLTTFIESKGGYAEIGYAFLDDTENLGRSYHNLGASYTRRYANLVSNSLRMIVNVGQDLPQEDRTADGLLLLVENSFLTRNPYNVIPYANFFAGFGHPQSVARLQGPLKNTGINFESDLLTGYPTLDATGNNTFGGAVGIDLLGNCFEQQLILEAATVQVMDSPDTRVAVGDQYSVGLRFQKPLSHTLIFRTDAMYGVFEDSPDIAGARMELRRKF</sequence>
<proteinExistence type="predicted"/>
<evidence type="ECO:0000256" key="1">
    <source>
        <dbReference type="SAM" id="SignalP"/>
    </source>
</evidence>
<dbReference type="RefSeq" id="WP_148071911.1">
    <property type="nucleotide sequence ID" value="NZ_CP042913.1"/>
</dbReference>
<dbReference type="AlphaFoldDB" id="A0A5B9QFR0"/>
<dbReference type="EMBL" id="CP042913">
    <property type="protein sequence ID" value="QEG33103.1"/>
    <property type="molecule type" value="Genomic_DNA"/>
</dbReference>
<organism evidence="2 3">
    <name type="scientific">Bythopirellula goksoeyrii</name>
    <dbReference type="NCBI Taxonomy" id="1400387"/>
    <lineage>
        <taxon>Bacteria</taxon>
        <taxon>Pseudomonadati</taxon>
        <taxon>Planctomycetota</taxon>
        <taxon>Planctomycetia</taxon>
        <taxon>Pirellulales</taxon>
        <taxon>Lacipirellulaceae</taxon>
        <taxon>Bythopirellula</taxon>
    </lineage>
</organism>
<keyword evidence="1" id="KW-0732">Signal</keyword>
<dbReference type="KEGG" id="bgok:Pr1d_03640"/>
<protein>
    <recommendedName>
        <fullName evidence="4">Porin subfamily protein</fullName>
    </recommendedName>
</protein>
<evidence type="ECO:0000313" key="3">
    <source>
        <dbReference type="Proteomes" id="UP000323917"/>
    </source>
</evidence>
<keyword evidence="3" id="KW-1185">Reference proteome</keyword>
<evidence type="ECO:0000313" key="2">
    <source>
        <dbReference type="EMBL" id="QEG33103.1"/>
    </source>
</evidence>
<accession>A0A5B9QFR0</accession>
<feature type="chain" id="PRO_5022773921" description="Porin subfamily protein" evidence="1">
    <location>
        <begin position="35"/>
        <end position="651"/>
    </location>
</feature>
<name>A0A5B9QFR0_9BACT</name>
<gene>
    <name evidence="2" type="ORF">Pr1d_03640</name>
</gene>